<dbReference type="PANTHER" id="PTHR46018">
    <property type="entry name" value="ZINC PHOSPHODIESTERASE ELAC PROTEIN 1"/>
    <property type="match status" value="1"/>
</dbReference>
<dbReference type="InterPro" id="IPR013471">
    <property type="entry name" value="RNase_Z/BN"/>
</dbReference>
<dbReference type="CDD" id="cd07717">
    <property type="entry name" value="RNaseZ_ZiPD-like_MBL-fold"/>
    <property type="match status" value="1"/>
</dbReference>
<keyword evidence="7" id="KW-0378">Hydrolase</keyword>
<accession>A0A550CA64</accession>
<organism evidence="11 12">
    <name type="scientific">Schizophyllum amplum</name>
    <dbReference type="NCBI Taxonomy" id="97359"/>
    <lineage>
        <taxon>Eukaryota</taxon>
        <taxon>Fungi</taxon>
        <taxon>Dikarya</taxon>
        <taxon>Basidiomycota</taxon>
        <taxon>Agaricomycotina</taxon>
        <taxon>Agaricomycetes</taxon>
        <taxon>Agaricomycetidae</taxon>
        <taxon>Agaricales</taxon>
        <taxon>Schizophyllaceae</taxon>
        <taxon>Schizophyllum</taxon>
    </lineage>
</organism>
<evidence type="ECO:0000256" key="7">
    <source>
        <dbReference type="ARBA" id="ARBA00022801"/>
    </source>
</evidence>
<proteinExistence type="predicted"/>
<dbReference type="InterPro" id="IPR001279">
    <property type="entry name" value="Metallo-B-lactamas"/>
</dbReference>
<protein>
    <submittedName>
        <fullName evidence="11">Beta-lactamase-like protein</fullName>
    </submittedName>
</protein>
<feature type="domain" description="Metallo-beta-lactamase" evidence="10">
    <location>
        <begin position="30"/>
        <end position="84"/>
    </location>
</feature>
<dbReference type="Proteomes" id="UP000320762">
    <property type="component" value="Unassembled WGS sequence"/>
</dbReference>
<keyword evidence="12" id="KW-1185">Reference proteome</keyword>
<dbReference type="GO" id="GO:0046872">
    <property type="term" value="F:metal ion binding"/>
    <property type="evidence" value="ECO:0007669"/>
    <property type="project" value="UniProtKB-KW"/>
</dbReference>
<dbReference type="Pfam" id="PF00753">
    <property type="entry name" value="Lactamase_B"/>
    <property type="match status" value="1"/>
</dbReference>
<keyword evidence="4" id="KW-0540">Nuclease</keyword>
<feature type="compositionally biased region" description="Basic and acidic residues" evidence="9">
    <location>
        <begin position="461"/>
        <end position="539"/>
    </location>
</feature>
<dbReference type="EMBL" id="VDMD01000015">
    <property type="protein sequence ID" value="TRM61689.1"/>
    <property type="molecule type" value="Genomic_DNA"/>
</dbReference>
<evidence type="ECO:0000313" key="11">
    <source>
        <dbReference type="EMBL" id="TRM61689.1"/>
    </source>
</evidence>
<comment type="subunit">
    <text evidence="2">Homodimer.</text>
</comment>
<evidence type="ECO:0000256" key="6">
    <source>
        <dbReference type="ARBA" id="ARBA00022759"/>
    </source>
</evidence>
<dbReference type="PANTHER" id="PTHR46018:SF2">
    <property type="entry name" value="ZINC PHOSPHODIESTERASE ELAC PROTEIN 1"/>
    <property type="match status" value="1"/>
</dbReference>
<comment type="caution">
    <text evidence="11">The sequence shown here is derived from an EMBL/GenBank/DDBJ whole genome shotgun (WGS) entry which is preliminary data.</text>
</comment>
<evidence type="ECO:0000313" key="12">
    <source>
        <dbReference type="Proteomes" id="UP000320762"/>
    </source>
</evidence>
<dbReference type="GO" id="GO:0005634">
    <property type="term" value="C:nucleus"/>
    <property type="evidence" value="ECO:0007669"/>
    <property type="project" value="TreeGrafter"/>
</dbReference>
<gene>
    <name evidence="11" type="ORF">BD626DRAFT_500160</name>
</gene>
<dbReference type="AlphaFoldDB" id="A0A550CA64"/>
<evidence type="ECO:0000256" key="3">
    <source>
        <dbReference type="ARBA" id="ARBA00022694"/>
    </source>
</evidence>
<evidence type="ECO:0000256" key="2">
    <source>
        <dbReference type="ARBA" id="ARBA00011738"/>
    </source>
</evidence>
<feature type="region of interest" description="Disordered" evidence="9">
    <location>
        <begin position="146"/>
        <end position="167"/>
    </location>
</feature>
<dbReference type="STRING" id="97359.A0A550CA64"/>
<dbReference type="OrthoDB" id="527344at2759"/>
<keyword evidence="6" id="KW-0255">Endonuclease</keyword>
<dbReference type="GO" id="GO:0042781">
    <property type="term" value="F:3'-tRNA processing endoribonuclease activity"/>
    <property type="evidence" value="ECO:0007669"/>
    <property type="project" value="TreeGrafter"/>
</dbReference>
<name>A0A550CA64_9AGAR</name>
<dbReference type="SUPFAM" id="SSF56281">
    <property type="entry name" value="Metallo-hydrolase/oxidoreductase"/>
    <property type="match status" value="1"/>
</dbReference>
<evidence type="ECO:0000256" key="5">
    <source>
        <dbReference type="ARBA" id="ARBA00022723"/>
    </source>
</evidence>
<feature type="region of interest" description="Disordered" evidence="9">
    <location>
        <begin position="427"/>
        <end position="539"/>
    </location>
</feature>
<keyword evidence="5" id="KW-0479">Metal-binding</keyword>
<dbReference type="InterPro" id="IPR036866">
    <property type="entry name" value="RibonucZ/Hydroxyglut_hydro"/>
</dbReference>
<comment type="cofactor">
    <cofactor evidence="1">
        <name>Zn(2+)</name>
        <dbReference type="ChEBI" id="CHEBI:29105"/>
    </cofactor>
</comment>
<keyword evidence="3" id="KW-0819">tRNA processing</keyword>
<reference evidence="11 12" key="1">
    <citation type="journal article" date="2019" name="New Phytol.">
        <title>Comparative genomics reveals unique wood-decay strategies and fruiting body development in the Schizophyllaceae.</title>
        <authorList>
            <person name="Almasi E."/>
            <person name="Sahu N."/>
            <person name="Krizsan K."/>
            <person name="Balint B."/>
            <person name="Kovacs G.M."/>
            <person name="Kiss B."/>
            <person name="Cseklye J."/>
            <person name="Drula E."/>
            <person name="Henrissat B."/>
            <person name="Nagy I."/>
            <person name="Chovatia M."/>
            <person name="Adam C."/>
            <person name="LaButti K."/>
            <person name="Lipzen A."/>
            <person name="Riley R."/>
            <person name="Grigoriev I.V."/>
            <person name="Nagy L.G."/>
        </authorList>
    </citation>
    <scope>NUCLEOTIDE SEQUENCE [LARGE SCALE GENOMIC DNA]</scope>
    <source>
        <strain evidence="11 12">NL-1724</strain>
    </source>
</reference>
<evidence type="ECO:0000259" key="10">
    <source>
        <dbReference type="Pfam" id="PF00753"/>
    </source>
</evidence>
<sequence length="539" mass="58738">MGYKHMALTFLGTSSGGGPTEHRNCSSLIADVLGNGELWMVDCAEGTTRQFAFIRDVRPMQVNKIFITHMHVDHIMGIIGFLRNVLFPKPVLGSGPDREPGAPPRVHVYGPAGIRAFIRNIFTMTASASAERYAVHELLRPGDPRTSCDTSVLHESEAPGSDIPPGEDGLWRDIVRARGTYGDVVVDVAPIAHRVPSFGYVFSESAPPLRKIVILGDTSDPTPIIQLCSNPPPSVLVHEATDAHIPPAIDRKQKREPDVVLARTLARGHSIPAMAGAFARVVGAERLVLNHIGGRFPFPDGGYGMDWKTRVMAEFERQATDAWKPTSHKERAIVASDFMHLEIPPDWGRAARLQRETGVENAHIDNHIGPVSQAGNAYNVEFGEDDVAPGLGIAAGPSTNRGVGGLVEVAAGDDLYVDAPQARNVRAETTTWRGVRARGGGPSDRGSSRGNVHTTRGQGATRRDGRSHDGWKDKDNIRASPRQSRDAPYSRRGEASHSRPNRDALYSRREQRGKPDLADDTARRRDGTNVKTRIAWDEA</sequence>
<evidence type="ECO:0000256" key="1">
    <source>
        <dbReference type="ARBA" id="ARBA00001947"/>
    </source>
</evidence>
<evidence type="ECO:0000256" key="8">
    <source>
        <dbReference type="ARBA" id="ARBA00022833"/>
    </source>
</evidence>
<evidence type="ECO:0000256" key="4">
    <source>
        <dbReference type="ARBA" id="ARBA00022722"/>
    </source>
</evidence>
<evidence type="ECO:0000256" key="9">
    <source>
        <dbReference type="SAM" id="MobiDB-lite"/>
    </source>
</evidence>
<dbReference type="Gene3D" id="3.60.15.10">
    <property type="entry name" value="Ribonuclease Z/Hydroxyacylglutathione hydrolase-like"/>
    <property type="match status" value="1"/>
</dbReference>
<keyword evidence="8" id="KW-0862">Zinc</keyword>